<dbReference type="AlphaFoldDB" id="A0A4T3F7K3"/>
<evidence type="ECO:0000256" key="4">
    <source>
        <dbReference type="ARBA" id="ARBA00023136"/>
    </source>
</evidence>
<evidence type="ECO:0000256" key="5">
    <source>
        <dbReference type="SAM" id="MobiDB-lite"/>
    </source>
</evidence>
<dbReference type="Pfam" id="PF13103">
    <property type="entry name" value="TonB_2"/>
    <property type="match status" value="1"/>
</dbReference>
<protein>
    <submittedName>
        <fullName evidence="8">TonB family protein</fullName>
    </submittedName>
</protein>
<feature type="domain" description="TonB C-terminal" evidence="7">
    <location>
        <begin position="162"/>
        <end position="248"/>
    </location>
</feature>
<dbReference type="RefSeq" id="WP_136692477.1">
    <property type="nucleotide sequence ID" value="NZ_SSHH01000001.1"/>
</dbReference>
<evidence type="ECO:0000313" key="8">
    <source>
        <dbReference type="EMBL" id="TIX51692.1"/>
    </source>
</evidence>
<feature type="region of interest" description="Disordered" evidence="5">
    <location>
        <begin position="141"/>
        <end position="168"/>
    </location>
</feature>
<gene>
    <name evidence="8" type="ORF">E5222_04375</name>
</gene>
<dbReference type="GO" id="GO:0055085">
    <property type="term" value="P:transmembrane transport"/>
    <property type="evidence" value="ECO:0007669"/>
    <property type="project" value="InterPro"/>
</dbReference>
<dbReference type="NCBIfam" id="TIGR01352">
    <property type="entry name" value="tonB_Cterm"/>
    <property type="match status" value="1"/>
</dbReference>
<dbReference type="InterPro" id="IPR037682">
    <property type="entry name" value="TonB_C"/>
</dbReference>
<dbReference type="Proteomes" id="UP000309389">
    <property type="component" value="Unassembled WGS sequence"/>
</dbReference>
<proteinExistence type="predicted"/>
<dbReference type="Gene3D" id="3.30.1150.10">
    <property type="match status" value="1"/>
</dbReference>
<feature type="transmembrane region" description="Helical" evidence="6">
    <location>
        <begin position="14"/>
        <end position="34"/>
    </location>
</feature>
<keyword evidence="9" id="KW-1185">Reference proteome</keyword>
<sequence length="248" mass="26626">MYADPYTGWTRQQAVSAAVSILLNLAIFVGFAWFTGIGSAVVQRGAALAVFNVGHQGEVEAESPVEEASPPPASQSAQAEARKAVEPQELALLTEPELVSEDAAEADEEVAPEVLHPAEPLHIPTRNRLAQPVERVRIEPARQQASVPAVASRGGDAQPSSSTEGDSYGASVKQHLLRFRRQNTVGPGSAFIHFTVLLDGKVNGVGVARTSGSSRFDREAMQMVRRAVPFPPPPDGVRRRFNFEITGR</sequence>
<reference evidence="8 9" key="1">
    <citation type="submission" date="2019-04" db="EMBL/GenBank/DDBJ databases">
        <title>Altererythrobacter aquimixticola sp. nov., isolated from sediment of junction between the ocean and a freshwater spring.</title>
        <authorList>
            <person name="Yoon J.-H."/>
        </authorList>
    </citation>
    <scope>NUCLEOTIDE SEQUENCE [LARGE SCALE GENOMIC DNA]</scope>
    <source>
        <strain evidence="8 9">SSKS-13</strain>
    </source>
</reference>
<evidence type="ECO:0000256" key="3">
    <source>
        <dbReference type="ARBA" id="ARBA00022989"/>
    </source>
</evidence>
<comment type="subcellular location">
    <subcellularLocation>
        <location evidence="1">Membrane</location>
        <topology evidence="1">Single-pass membrane protein</topology>
    </subcellularLocation>
</comment>
<comment type="caution">
    <text evidence="8">The sequence shown here is derived from an EMBL/GenBank/DDBJ whole genome shotgun (WGS) entry which is preliminary data.</text>
</comment>
<accession>A0A4T3F7K3</accession>
<keyword evidence="3 6" id="KW-1133">Transmembrane helix</keyword>
<dbReference type="PROSITE" id="PS52015">
    <property type="entry name" value="TONB_CTD"/>
    <property type="match status" value="1"/>
</dbReference>
<evidence type="ECO:0000256" key="1">
    <source>
        <dbReference type="ARBA" id="ARBA00004167"/>
    </source>
</evidence>
<keyword evidence="4 6" id="KW-0472">Membrane</keyword>
<evidence type="ECO:0000256" key="6">
    <source>
        <dbReference type="SAM" id="Phobius"/>
    </source>
</evidence>
<evidence type="ECO:0000259" key="7">
    <source>
        <dbReference type="PROSITE" id="PS52015"/>
    </source>
</evidence>
<dbReference type="EMBL" id="SSHH01000001">
    <property type="protein sequence ID" value="TIX51692.1"/>
    <property type="molecule type" value="Genomic_DNA"/>
</dbReference>
<dbReference type="OrthoDB" id="7433592at2"/>
<organism evidence="8 9">
    <name type="scientific">Alteraurantiacibacter aquimixticola</name>
    <dbReference type="NCBI Taxonomy" id="2489173"/>
    <lineage>
        <taxon>Bacteria</taxon>
        <taxon>Pseudomonadati</taxon>
        <taxon>Pseudomonadota</taxon>
        <taxon>Alphaproteobacteria</taxon>
        <taxon>Sphingomonadales</taxon>
        <taxon>Erythrobacteraceae</taxon>
        <taxon>Alteraurantiacibacter</taxon>
    </lineage>
</organism>
<keyword evidence="2 6" id="KW-0812">Transmembrane</keyword>
<evidence type="ECO:0000256" key="2">
    <source>
        <dbReference type="ARBA" id="ARBA00022692"/>
    </source>
</evidence>
<name>A0A4T3F7K3_9SPHN</name>
<evidence type="ECO:0000313" key="9">
    <source>
        <dbReference type="Proteomes" id="UP000309389"/>
    </source>
</evidence>
<dbReference type="GO" id="GO:0016020">
    <property type="term" value="C:membrane"/>
    <property type="evidence" value="ECO:0007669"/>
    <property type="project" value="UniProtKB-SubCell"/>
</dbReference>
<dbReference type="InterPro" id="IPR006260">
    <property type="entry name" value="TonB/TolA_C"/>
</dbReference>
<dbReference type="SUPFAM" id="SSF74653">
    <property type="entry name" value="TolA/TonB C-terminal domain"/>
    <property type="match status" value="1"/>
</dbReference>
<feature type="region of interest" description="Disordered" evidence="5">
    <location>
        <begin position="61"/>
        <end position="84"/>
    </location>
</feature>